<dbReference type="AlphaFoldDB" id="A0A075HPY5"/>
<evidence type="ECO:0000259" key="3">
    <source>
        <dbReference type="SMART" id="SM00634"/>
    </source>
</evidence>
<keyword evidence="2" id="KW-1133">Transmembrane helix</keyword>
<dbReference type="Gene3D" id="2.60.40.10">
    <property type="entry name" value="Immunoglobulins"/>
    <property type="match status" value="1"/>
</dbReference>
<dbReference type="InterPro" id="IPR032109">
    <property type="entry name" value="Big_3_5"/>
</dbReference>
<dbReference type="InterPro" id="IPR013783">
    <property type="entry name" value="Ig-like_fold"/>
</dbReference>
<comment type="similarity">
    <text evidence="1">Belongs to the intimin/invasin family.</text>
</comment>
<accession>A0A075HPY5</accession>
<keyword evidence="2" id="KW-0472">Membrane</keyword>
<protein>
    <recommendedName>
        <fullName evidence="3">Big-1 domain-containing protein</fullName>
    </recommendedName>
</protein>
<dbReference type="InterPro" id="IPR008964">
    <property type="entry name" value="Invasin/intimin_cell_adhesion"/>
</dbReference>
<reference evidence="4" key="1">
    <citation type="journal article" date="2014" name="Genome Biol. Evol.">
        <title>Pangenome evidence for extensive interdomain horizontal transfer affecting lineage core and shell genes in uncultured planktonic thaumarchaeota and euryarchaeota.</title>
        <authorList>
            <person name="Deschamps P."/>
            <person name="Zivanovic Y."/>
            <person name="Moreira D."/>
            <person name="Rodriguez-Valera F."/>
            <person name="Lopez-Garcia P."/>
        </authorList>
    </citation>
    <scope>NUCLEOTIDE SEQUENCE</scope>
</reference>
<organism evidence="4">
    <name type="scientific">uncultured marine thaumarchaeote KM3_72_A09</name>
    <dbReference type="NCBI Taxonomy" id="1456261"/>
    <lineage>
        <taxon>Archaea</taxon>
        <taxon>Nitrososphaerota</taxon>
        <taxon>environmental samples</taxon>
    </lineage>
</organism>
<dbReference type="EMBL" id="KF901042">
    <property type="protein sequence ID" value="AIF15998.1"/>
    <property type="molecule type" value="Genomic_DNA"/>
</dbReference>
<evidence type="ECO:0000313" key="4">
    <source>
        <dbReference type="EMBL" id="AIF15998.1"/>
    </source>
</evidence>
<dbReference type="SMART" id="SM00634">
    <property type="entry name" value="BID_1"/>
    <property type="match status" value="1"/>
</dbReference>
<dbReference type="InterPro" id="IPR003344">
    <property type="entry name" value="Big_1_dom"/>
</dbReference>
<dbReference type="Pfam" id="PF16640">
    <property type="entry name" value="Big_3_5"/>
    <property type="match status" value="1"/>
</dbReference>
<proteinExistence type="inferred from homology"/>
<evidence type="ECO:0000256" key="1">
    <source>
        <dbReference type="ARBA" id="ARBA00010116"/>
    </source>
</evidence>
<dbReference type="SUPFAM" id="SSF49373">
    <property type="entry name" value="Invasin/intimin cell-adhesion fragments"/>
    <property type="match status" value="1"/>
</dbReference>
<keyword evidence="2" id="KW-0812">Transmembrane</keyword>
<sequence length="1236" mass="134911">MLIDETKGSGQGPVILQGTSPYTVGDTFTDPLTQTEVRVDSQGQSGFTVHFSRDLILEQGAAITSISATFGTSSIDVVQTNNTKVSAGIDRAIWFNVTARNNNIGFFGADLYTTIQSEGGETVPSSEFYVPNGATSTGTRWYVSEDNPILLGPSLTRFAIRLWWDDYGVHKLQDEKQFELHTVSLKTLNFTSTVPKVSKGGDSTKAFVLFKNGGNDVMFNSRISIVDTKGLIFSSTIESVNEIPPDSFASTSFDISASPQLASGDYRPTVQIRYQDFAGVEKIETFELRVNVTKMLTAVDLSAPEDLELGQNVILRAKVIDENGQPVSGQNVVFKLDSIVLGSAVTNGLGEATLSYVVEAKAGSYTLSAQFAGSDIHEQSSTSIQLRIKPLTLVIKTDFPNIEIATIAGTAHVSNSEGDVRVEIDSLDRISVEVKPAVEISGGSRGTFFQWSDGVKDNPRIIDLVGDLVLTTEYKTQHLILAESPYGEVSGSGWYDHGTTATIRLTATLIEHDNQTRRVFSQWSGDLVTSDIVFQTVMNSPKTIQAHWATQYFLSVSSDIGAPEESGWYDRGLVRNATSGYAFNKGASNRWSLSAYELDGHFSDVERNSTGEAVVPLSMDKPHTLIFRFTEQFELEIHGGRDVSFSPLSPTGDMWFDKGSSVTVQTSNSWPLQEGSRTRLTGWQIDGGETFAVKAEGSAPVETATVRMDAPHLLALLGVIQHSLDVNGADEIEFNPPSPSSDIWFDEGMNVSVTTQRVWNVTSTSRLNFAEWLLDEVVKAVTRETSGSFSTPSIEMDRSHTVVFVPIMQHRILVHGTSFGLQWGDNVEIKGSITDDDWFDVGRPIQVSVDSTWDLNPEDSRKRLISWQVDDGKVVELPPQDGRFSTSDIVVKAAHDIYFNGANQYFLKVISPYGEVEGQGWYDEGTNAEATAQTTIDLGNGTRRVFKGWQGTLDNPSNIVMLEMKSPASLLAGWKTQFLVTVTSPYGKVDGAGWYDESSTATITMLGRTIDHGNATRRVFVAWHGDIEAMDTPYSFSIRDPKVIQTSWRSDYLTSLVFTGRHGREVIPASITITMANGSATELSHYSNLWITKGDISMESITWAGTNVVQTDQGRLSVIEPSIVSVPVAVRDIEIQVSDPLGLPLMDAPVSVTLPNSTKVTTKTSSDGAVTLRSVAEGEYTTSVVGLAQTVEAGERDDLQQVTVVGTAPILGVMALVSIMLLAPALIILRKRRHKE</sequence>
<evidence type="ECO:0000256" key="2">
    <source>
        <dbReference type="SAM" id="Phobius"/>
    </source>
</evidence>
<name>A0A075HPY5_9ARCH</name>
<feature type="transmembrane region" description="Helical" evidence="2">
    <location>
        <begin position="1210"/>
        <end position="1229"/>
    </location>
</feature>
<feature type="domain" description="Big-1" evidence="3">
    <location>
        <begin position="297"/>
        <end position="381"/>
    </location>
</feature>